<dbReference type="AlphaFoldDB" id="A0A1B6NSZ0"/>
<feature type="region of interest" description="Disordered" evidence="1">
    <location>
        <begin position="1"/>
        <end position="39"/>
    </location>
</feature>
<sequence length="39" mass="4127">MAGGQLAFAPAVSTPYRDKRSHFDGQTMLEAGTGTDLDL</sequence>
<organism evidence="2">
    <name type="scientific">marine sediment metagenome</name>
    <dbReference type="NCBI Taxonomy" id="412755"/>
    <lineage>
        <taxon>unclassified sequences</taxon>
        <taxon>metagenomes</taxon>
        <taxon>ecological metagenomes</taxon>
    </lineage>
</organism>
<protein>
    <submittedName>
        <fullName evidence="2">Uncharacterized protein</fullName>
    </submittedName>
</protein>
<accession>A0A1B6NSZ0</accession>
<name>A0A1B6NSZ0_9ZZZZ</name>
<gene>
    <name evidence="2" type="ORF">MGSAQ_001919</name>
</gene>
<proteinExistence type="predicted"/>
<feature type="non-terminal residue" evidence="2">
    <location>
        <position position="39"/>
    </location>
</feature>
<dbReference type="EMBL" id="AYSL01001064">
    <property type="protein sequence ID" value="KTF06585.1"/>
    <property type="molecule type" value="Genomic_DNA"/>
</dbReference>
<evidence type="ECO:0000256" key="1">
    <source>
        <dbReference type="SAM" id="MobiDB-lite"/>
    </source>
</evidence>
<comment type="caution">
    <text evidence="2">The sequence shown here is derived from an EMBL/GenBank/DDBJ whole genome shotgun (WGS) entry which is preliminary data.</text>
</comment>
<reference evidence="2" key="1">
    <citation type="submission" date="2013-11" db="EMBL/GenBank/DDBJ databases">
        <title>Microbial diversity, functional groups and degradation webs in Northern and Southern Mediterranean and Red Sea marine crude oil polluted sites.</title>
        <authorList>
            <person name="Daffonchio D."/>
            <person name="Mapelli F."/>
            <person name="Ferrer M."/>
            <person name="Richter M."/>
            <person name="Cherif A."/>
            <person name="Malkawi H.I."/>
            <person name="Yakimov M.M."/>
            <person name="Abdel-Fattah Y.R."/>
            <person name="Blaghen M."/>
            <person name="Golyshin P.N."/>
            <person name="Kalogerakis N."/>
            <person name="Boon N."/>
            <person name="Magagnini M."/>
            <person name="Fava F."/>
        </authorList>
    </citation>
    <scope>NUCLEOTIDE SEQUENCE</scope>
</reference>
<evidence type="ECO:0000313" key="2">
    <source>
        <dbReference type="EMBL" id="KTF06585.1"/>
    </source>
</evidence>